<reference evidence="1" key="1">
    <citation type="submission" date="2019-06" db="EMBL/GenBank/DDBJ databases">
        <authorList>
            <person name="Le Quere A."/>
            <person name="Colella S."/>
        </authorList>
    </citation>
    <scope>NUCLEOTIDE SEQUENCE</scope>
    <source>
        <strain evidence="1">EmedicaeMD41</strain>
    </source>
</reference>
<gene>
    <name evidence="1" type="ORF">EMEDMD4_270196</name>
</gene>
<dbReference type="EMBL" id="CABFNB010000092">
    <property type="protein sequence ID" value="VTZ61420.1"/>
    <property type="molecule type" value="Genomic_DNA"/>
</dbReference>
<accession>A0A508WV45</accession>
<name>A0A508WV45_9HYPH</name>
<organism evidence="1">
    <name type="scientific">Sinorhizobium medicae</name>
    <dbReference type="NCBI Taxonomy" id="110321"/>
    <lineage>
        <taxon>Bacteria</taxon>
        <taxon>Pseudomonadati</taxon>
        <taxon>Pseudomonadota</taxon>
        <taxon>Alphaproteobacteria</taxon>
        <taxon>Hyphomicrobiales</taxon>
        <taxon>Rhizobiaceae</taxon>
        <taxon>Sinorhizobium/Ensifer group</taxon>
        <taxon>Sinorhizobium</taxon>
    </lineage>
</organism>
<dbReference type="Proteomes" id="UP000507954">
    <property type="component" value="Unassembled WGS sequence"/>
</dbReference>
<evidence type="ECO:0000313" key="1">
    <source>
        <dbReference type="EMBL" id="VTZ61420.1"/>
    </source>
</evidence>
<dbReference type="AlphaFoldDB" id="A0A508WV45"/>
<sequence>MTVVLAVAPHLGLPLTLALSPRAGRGDTVVFNRTRQRAYGISSPLPACGERVRVRGSRG</sequence>
<proteinExistence type="predicted"/>
<protein>
    <submittedName>
        <fullName evidence="1">Uncharacterized protein</fullName>
    </submittedName>
</protein>